<dbReference type="PROSITE" id="PS50082">
    <property type="entry name" value="WD_REPEATS_2"/>
    <property type="match status" value="4"/>
</dbReference>
<dbReference type="PANTHER" id="PTHR11024:SF3">
    <property type="entry name" value="NUCLEOPORIN SEH1"/>
    <property type="match status" value="1"/>
</dbReference>
<comment type="subcellular location">
    <subcellularLocation>
        <location evidence="1">Nucleus</location>
        <location evidence="1">Nuclear pore complex</location>
    </subcellularLocation>
</comment>
<dbReference type="InParanoid" id="A0A0L0HT13"/>
<keyword evidence="5" id="KW-0677">Repeat</keyword>
<keyword evidence="7" id="KW-0653">Protein transport</keyword>
<dbReference type="GeneID" id="27685121"/>
<protein>
    <recommendedName>
        <fullName evidence="13">Anaphase-promoting complex subunit 4 WD40 domain-containing protein</fullName>
    </recommendedName>
</protein>
<keyword evidence="6" id="KW-0509">mRNA transport</keyword>
<feature type="repeat" description="WD" evidence="10">
    <location>
        <begin position="8"/>
        <end position="49"/>
    </location>
</feature>
<dbReference type="SMART" id="SM00320">
    <property type="entry name" value="WD40"/>
    <property type="match status" value="5"/>
</dbReference>
<evidence type="ECO:0000313" key="11">
    <source>
        <dbReference type="EMBL" id="KND04014.1"/>
    </source>
</evidence>
<dbReference type="InterPro" id="IPR015943">
    <property type="entry name" value="WD40/YVTN_repeat-like_dom_sf"/>
</dbReference>
<keyword evidence="8" id="KW-0811">Translocation</keyword>
<sequence length="354" mass="39393">MNEVTQFSAGHEDLIHDVAYDFYGNRLVTCSSDQKLKVWDMDRQTNLWVLNDTWKGHDSSILKASWAHPEYGQVFASCSFDRSVRIWEEQKHDAYTGGRKWVEKARLADSKGTVQDIEFAPNHLGLKLASCSADGIVRIYEAMDVIQLSHWTLMDEIEVGTGSSKEPDAHYCLSWCPSRFQPQMLAIGCGKENIAKVYRLDSHNRWQPHEVLGGHNDIVTDVAWAPNMGRSYQLIATASKDGHVRIFKLTDENTRGGAVGGVGGWQQPAAAAAAVAGLTPKGKKKFRVDTVADFSDHGAEVWRVEWNVTGTILSSSGDDGKVRLWKASFLDEWKCISIISAEQGVGDYGENAMR</sequence>
<dbReference type="EMBL" id="KQ257451">
    <property type="protein sequence ID" value="KND04014.1"/>
    <property type="molecule type" value="Genomic_DNA"/>
</dbReference>
<evidence type="ECO:0000256" key="9">
    <source>
        <dbReference type="ARBA" id="ARBA00023242"/>
    </source>
</evidence>
<dbReference type="SUPFAM" id="SSF50978">
    <property type="entry name" value="WD40 repeat-like"/>
    <property type="match status" value="1"/>
</dbReference>
<dbReference type="GO" id="GO:0031080">
    <property type="term" value="C:nuclear pore outer ring"/>
    <property type="evidence" value="ECO:0007669"/>
    <property type="project" value="EnsemblFungi"/>
</dbReference>
<dbReference type="PROSITE" id="PS50294">
    <property type="entry name" value="WD_REPEATS_REGION"/>
    <property type="match status" value="2"/>
</dbReference>
<dbReference type="PROSITE" id="PS00678">
    <property type="entry name" value="WD_REPEATS_1"/>
    <property type="match status" value="1"/>
</dbReference>
<evidence type="ECO:0000256" key="7">
    <source>
        <dbReference type="ARBA" id="ARBA00022927"/>
    </source>
</evidence>
<evidence type="ECO:0000256" key="3">
    <source>
        <dbReference type="ARBA" id="ARBA00022448"/>
    </source>
</evidence>
<feature type="repeat" description="WD" evidence="10">
    <location>
        <begin position="212"/>
        <end position="249"/>
    </location>
</feature>
<evidence type="ECO:0000313" key="12">
    <source>
        <dbReference type="Proteomes" id="UP000053201"/>
    </source>
</evidence>
<dbReference type="InterPro" id="IPR019775">
    <property type="entry name" value="WD40_repeat_CS"/>
</dbReference>
<dbReference type="AlphaFoldDB" id="A0A0L0HT13"/>
<gene>
    <name evidence="11" type="ORF">SPPG_01461</name>
</gene>
<proteinExistence type="inferred from homology"/>
<evidence type="ECO:0000256" key="4">
    <source>
        <dbReference type="ARBA" id="ARBA00022574"/>
    </source>
</evidence>
<dbReference type="Proteomes" id="UP000053201">
    <property type="component" value="Unassembled WGS sequence"/>
</dbReference>
<dbReference type="VEuPathDB" id="FungiDB:SPPG_01461"/>
<evidence type="ECO:0000256" key="8">
    <source>
        <dbReference type="ARBA" id="ARBA00023132"/>
    </source>
</evidence>
<accession>A0A0L0HT13</accession>
<evidence type="ECO:0000256" key="2">
    <source>
        <dbReference type="ARBA" id="ARBA00010102"/>
    </source>
</evidence>
<evidence type="ECO:0000256" key="6">
    <source>
        <dbReference type="ARBA" id="ARBA00022816"/>
    </source>
</evidence>
<evidence type="ECO:0000256" key="1">
    <source>
        <dbReference type="ARBA" id="ARBA00004567"/>
    </source>
</evidence>
<feature type="repeat" description="WD" evidence="10">
    <location>
        <begin position="54"/>
        <end position="88"/>
    </location>
</feature>
<dbReference type="PRINTS" id="PR00320">
    <property type="entry name" value="GPROTEINBRPT"/>
</dbReference>
<keyword evidence="4 10" id="KW-0853">WD repeat</keyword>
<dbReference type="FunCoup" id="A0A0L0HT13">
    <property type="interactions" value="694"/>
</dbReference>
<organism evidence="11 12">
    <name type="scientific">Spizellomyces punctatus (strain DAOM BR117)</name>
    <dbReference type="NCBI Taxonomy" id="645134"/>
    <lineage>
        <taxon>Eukaryota</taxon>
        <taxon>Fungi</taxon>
        <taxon>Fungi incertae sedis</taxon>
        <taxon>Chytridiomycota</taxon>
        <taxon>Chytridiomycota incertae sedis</taxon>
        <taxon>Chytridiomycetes</taxon>
        <taxon>Spizellomycetales</taxon>
        <taxon>Spizellomycetaceae</taxon>
        <taxon>Spizellomyces</taxon>
    </lineage>
</organism>
<keyword evidence="12" id="KW-1185">Reference proteome</keyword>
<dbReference type="InterPro" id="IPR036322">
    <property type="entry name" value="WD40_repeat_dom_sf"/>
</dbReference>
<dbReference type="FunFam" id="2.130.10.10:FF:000578">
    <property type="entry name" value="Nucleoporin seh1"/>
    <property type="match status" value="1"/>
</dbReference>
<keyword evidence="9" id="KW-0539">Nucleus</keyword>
<dbReference type="GO" id="GO:0051028">
    <property type="term" value="P:mRNA transport"/>
    <property type="evidence" value="ECO:0007669"/>
    <property type="project" value="UniProtKB-KW"/>
</dbReference>
<dbReference type="GO" id="GO:0034198">
    <property type="term" value="P:cellular response to amino acid starvation"/>
    <property type="evidence" value="ECO:0007669"/>
    <property type="project" value="TreeGrafter"/>
</dbReference>
<evidence type="ECO:0008006" key="13">
    <source>
        <dbReference type="Google" id="ProtNLM"/>
    </source>
</evidence>
<comment type="similarity">
    <text evidence="2">Belongs to the WD repeat SEC13 family.</text>
</comment>
<dbReference type="GO" id="GO:0015031">
    <property type="term" value="P:protein transport"/>
    <property type="evidence" value="ECO:0007669"/>
    <property type="project" value="UniProtKB-KW"/>
</dbReference>
<name>A0A0L0HT13_SPIPD</name>
<dbReference type="InterPro" id="IPR001680">
    <property type="entry name" value="WD40_rpt"/>
</dbReference>
<keyword evidence="8" id="KW-0906">Nuclear pore complex</keyword>
<evidence type="ECO:0000256" key="10">
    <source>
        <dbReference type="PROSITE-ProRule" id="PRU00221"/>
    </source>
</evidence>
<evidence type="ECO:0000256" key="5">
    <source>
        <dbReference type="ARBA" id="ARBA00022737"/>
    </source>
</evidence>
<dbReference type="OMA" id="NAPTRRW"/>
<dbReference type="GO" id="GO:1904263">
    <property type="term" value="P:positive regulation of TORC1 signaling"/>
    <property type="evidence" value="ECO:0007669"/>
    <property type="project" value="EnsemblFungi"/>
</dbReference>
<reference evidence="11 12" key="1">
    <citation type="submission" date="2009-08" db="EMBL/GenBank/DDBJ databases">
        <title>The Genome Sequence of Spizellomyces punctatus strain DAOM BR117.</title>
        <authorList>
            <consortium name="The Broad Institute Genome Sequencing Platform"/>
            <person name="Russ C."/>
            <person name="Cuomo C."/>
            <person name="Shea T."/>
            <person name="Young S.K."/>
            <person name="Zeng Q."/>
            <person name="Koehrsen M."/>
            <person name="Haas B."/>
            <person name="Borodovsky M."/>
            <person name="Guigo R."/>
            <person name="Alvarado L."/>
            <person name="Berlin A."/>
            <person name="Bochicchio J."/>
            <person name="Borenstein D."/>
            <person name="Chapman S."/>
            <person name="Chen Z."/>
            <person name="Engels R."/>
            <person name="Freedman E."/>
            <person name="Gellesch M."/>
            <person name="Goldberg J."/>
            <person name="Griggs A."/>
            <person name="Gujja S."/>
            <person name="Heiman D."/>
            <person name="Hepburn T."/>
            <person name="Howarth C."/>
            <person name="Jen D."/>
            <person name="Larson L."/>
            <person name="Lewis B."/>
            <person name="Mehta T."/>
            <person name="Park D."/>
            <person name="Pearson M."/>
            <person name="Roberts A."/>
            <person name="Saif S."/>
            <person name="Shenoy N."/>
            <person name="Sisk P."/>
            <person name="Stolte C."/>
            <person name="Sykes S."/>
            <person name="Thomson T."/>
            <person name="Walk T."/>
            <person name="White J."/>
            <person name="Yandava C."/>
            <person name="Burger G."/>
            <person name="Gray M.W."/>
            <person name="Holland P.W.H."/>
            <person name="King N."/>
            <person name="Lang F.B.F."/>
            <person name="Roger A.J."/>
            <person name="Ruiz-Trillo I."/>
            <person name="Lander E."/>
            <person name="Nusbaum C."/>
        </authorList>
    </citation>
    <scope>NUCLEOTIDE SEQUENCE [LARGE SCALE GENOMIC DNA]</scope>
    <source>
        <strain evidence="11 12">DAOM BR117</strain>
    </source>
</reference>
<dbReference type="RefSeq" id="XP_016612053.1">
    <property type="nucleotide sequence ID" value="XM_016749779.1"/>
</dbReference>
<dbReference type="Pfam" id="PF00400">
    <property type="entry name" value="WD40"/>
    <property type="match status" value="5"/>
</dbReference>
<feature type="repeat" description="WD" evidence="10">
    <location>
        <begin position="294"/>
        <end position="326"/>
    </location>
</feature>
<dbReference type="OrthoDB" id="5566198at2759"/>
<dbReference type="InterPro" id="IPR020472">
    <property type="entry name" value="WD40_PAC1"/>
</dbReference>
<dbReference type="STRING" id="645134.A0A0L0HT13"/>
<keyword evidence="3" id="KW-0813">Transport</keyword>
<dbReference type="GO" id="GO:0061700">
    <property type="term" value="C:GATOR2 complex"/>
    <property type="evidence" value="ECO:0007669"/>
    <property type="project" value="EnsemblFungi"/>
</dbReference>
<dbReference type="GO" id="GO:0005198">
    <property type="term" value="F:structural molecule activity"/>
    <property type="evidence" value="ECO:0007669"/>
    <property type="project" value="InterPro"/>
</dbReference>
<dbReference type="InterPro" id="IPR037363">
    <property type="entry name" value="Sec13/Seh1_fam"/>
</dbReference>
<dbReference type="Gene3D" id="2.130.10.10">
    <property type="entry name" value="YVTN repeat-like/Quinoprotein amine dehydrogenase"/>
    <property type="match status" value="1"/>
</dbReference>
<dbReference type="PANTHER" id="PTHR11024">
    <property type="entry name" value="NUCLEAR PORE COMPLEX PROTEIN SEC13 / SEH1 FAMILY MEMBER"/>
    <property type="match status" value="1"/>
</dbReference>
<dbReference type="eggNOG" id="KOG2445">
    <property type="taxonomic scope" value="Eukaryota"/>
</dbReference>
<dbReference type="GO" id="GO:0034399">
    <property type="term" value="C:nuclear periphery"/>
    <property type="evidence" value="ECO:0007669"/>
    <property type="project" value="EnsemblFungi"/>
</dbReference>